<dbReference type="EMBL" id="BAEG01000051">
    <property type="protein sequence ID" value="GAB13893.1"/>
    <property type="molecule type" value="Genomic_DNA"/>
</dbReference>
<organism evidence="2 3">
    <name type="scientific">Arthrobacter globiformis (strain ATCC 8010 / DSM 20124 / JCM 1332 / NBRC 12137 / NCIMB 8907 / NRRL B-2979 / 168)</name>
    <dbReference type="NCBI Taxonomy" id="1077972"/>
    <lineage>
        <taxon>Bacteria</taxon>
        <taxon>Bacillati</taxon>
        <taxon>Actinomycetota</taxon>
        <taxon>Actinomycetes</taxon>
        <taxon>Micrococcales</taxon>
        <taxon>Micrococcaceae</taxon>
        <taxon>Arthrobacter</taxon>
    </lineage>
</organism>
<keyword evidence="3" id="KW-1185">Reference proteome</keyword>
<reference evidence="2 3" key="1">
    <citation type="submission" date="2011-12" db="EMBL/GenBank/DDBJ databases">
        <title>Whole genome shotgun sequence of Arthrobacter globiformis NBRC 12137.</title>
        <authorList>
            <person name="Miyazawa S."/>
            <person name="Hosoyama A."/>
            <person name="Tsuchikane K."/>
            <person name="Katsumata H."/>
            <person name="Yamazaki S."/>
            <person name="Fujita N."/>
        </authorList>
    </citation>
    <scope>NUCLEOTIDE SEQUENCE [LARGE SCALE GENOMIC DNA]</scope>
    <source>
        <strain evidence="2 3">NBRC 12137</strain>
    </source>
</reference>
<feature type="region of interest" description="Disordered" evidence="1">
    <location>
        <begin position="492"/>
        <end position="599"/>
    </location>
</feature>
<evidence type="ECO:0000313" key="2">
    <source>
        <dbReference type="EMBL" id="GAB13893.1"/>
    </source>
</evidence>
<dbReference type="STRING" id="1077972.ARGLB_051_00740"/>
<proteinExistence type="predicted"/>
<feature type="region of interest" description="Disordered" evidence="1">
    <location>
        <begin position="401"/>
        <end position="449"/>
    </location>
</feature>
<dbReference type="AlphaFoldDB" id="H0QM42"/>
<dbReference type="eggNOG" id="COG1403">
    <property type="taxonomic scope" value="Bacteria"/>
</dbReference>
<protein>
    <submittedName>
        <fullName evidence="2">Uncharacterized protein</fullName>
    </submittedName>
</protein>
<evidence type="ECO:0000313" key="3">
    <source>
        <dbReference type="Proteomes" id="UP000003828"/>
    </source>
</evidence>
<sequence>MEGSGNSALTGAAPHGGVLQAAAFPDAEFLFDAFPDGAILFDEFEDDGLPYDDDLDAAFPAVFPEDPFPEAQFADVLFADADASIAGTGAGGRGPCTPRPALADRVAAATALLRADLNADKAGLIDQTHAYENVKNMLAGQQARLAVTFETRHSQDQTDLGTDEGRRTLTAENLGKDRSKDRGLGAAEQIALARGESPHRGGRLLGMSKALVKEMPHTLGALDTGQLNEERTMHIVKETACLSPADRSAVDEELAADTGTFTGAGTRSIVGAVRAAATRRDPRSVAQRASHAASERSVSLRPAPDTMTYLTALLPAHQGVAVHAALTRHADTLKAAGDPRTLSQIKADTLVERTTGTPGGITGIEISLVMTDRTLLQGDSEPARIPGYGVVPAQWARELLNPERAQGRGEGQGRRPKGSGLQDYTRATAGGAADSNMSGSNVSDSATGQKDAVKELKIWVRRLYTAPNTGDLVAMDSRRRLFPAPLRRFIQIRDDTCRTPTATPPSATTTTSSPGTTTAPPPWPTAPGSAKHATTPKNSPAGQPNPDPGRATPSNSPHPQATPTAPPHRHCLELVSVHRSAPTGGSGNRQAWSQSAWNR</sequence>
<feature type="region of interest" description="Disordered" evidence="1">
    <location>
        <begin position="280"/>
        <end position="300"/>
    </location>
</feature>
<dbReference type="Proteomes" id="UP000003828">
    <property type="component" value="Unassembled WGS sequence"/>
</dbReference>
<comment type="caution">
    <text evidence="2">The sequence shown here is derived from an EMBL/GenBank/DDBJ whole genome shotgun (WGS) entry which is preliminary data.</text>
</comment>
<evidence type="ECO:0000256" key="1">
    <source>
        <dbReference type="SAM" id="MobiDB-lite"/>
    </source>
</evidence>
<gene>
    <name evidence="2" type="ORF">ARGLB_051_00740</name>
</gene>
<name>H0QM42_ARTG1</name>
<accession>H0QM42</accession>
<feature type="compositionally biased region" description="Polar residues" evidence="1">
    <location>
        <begin position="435"/>
        <end position="448"/>
    </location>
</feature>
<feature type="compositionally biased region" description="Low complexity" evidence="1">
    <location>
        <begin position="499"/>
        <end position="518"/>
    </location>
</feature>
<feature type="compositionally biased region" description="Polar residues" evidence="1">
    <location>
        <begin position="588"/>
        <end position="599"/>
    </location>
</feature>